<protein>
    <submittedName>
        <fullName evidence="2">Uncharacterized protein</fullName>
    </submittedName>
</protein>
<feature type="compositionally biased region" description="Low complexity" evidence="1">
    <location>
        <begin position="17"/>
        <end position="30"/>
    </location>
</feature>
<dbReference type="AlphaFoldDB" id="A0A448XBE8"/>
<feature type="region of interest" description="Disordered" evidence="1">
    <location>
        <begin position="59"/>
        <end position="81"/>
    </location>
</feature>
<dbReference type="Proteomes" id="UP000784294">
    <property type="component" value="Unassembled WGS sequence"/>
</dbReference>
<comment type="caution">
    <text evidence="2">The sequence shown here is derived from an EMBL/GenBank/DDBJ whole genome shotgun (WGS) entry which is preliminary data.</text>
</comment>
<reference evidence="2" key="1">
    <citation type="submission" date="2018-11" db="EMBL/GenBank/DDBJ databases">
        <authorList>
            <consortium name="Pathogen Informatics"/>
        </authorList>
    </citation>
    <scope>NUCLEOTIDE SEQUENCE</scope>
</reference>
<evidence type="ECO:0000313" key="2">
    <source>
        <dbReference type="EMBL" id="VEL32802.1"/>
    </source>
</evidence>
<evidence type="ECO:0000256" key="1">
    <source>
        <dbReference type="SAM" id="MobiDB-lite"/>
    </source>
</evidence>
<sequence>MRVFIYTISIPPSLSIFSPRRSSSRHTGSSGRDHKGRALRTNQCQMIQYSGHSLGVEVGEEAVETGQNTSGGREGPAKQESSQSKVSLFSFLHSTSLTCAFDNLYS</sequence>
<dbReference type="EMBL" id="CAAALY010244691">
    <property type="protein sequence ID" value="VEL32802.1"/>
    <property type="molecule type" value="Genomic_DNA"/>
</dbReference>
<proteinExistence type="predicted"/>
<organism evidence="2 3">
    <name type="scientific">Protopolystoma xenopodis</name>
    <dbReference type="NCBI Taxonomy" id="117903"/>
    <lineage>
        <taxon>Eukaryota</taxon>
        <taxon>Metazoa</taxon>
        <taxon>Spiralia</taxon>
        <taxon>Lophotrochozoa</taxon>
        <taxon>Platyhelminthes</taxon>
        <taxon>Monogenea</taxon>
        <taxon>Polyopisthocotylea</taxon>
        <taxon>Polystomatidea</taxon>
        <taxon>Polystomatidae</taxon>
        <taxon>Protopolystoma</taxon>
    </lineage>
</organism>
<name>A0A448XBE8_9PLAT</name>
<accession>A0A448XBE8</accession>
<keyword evidence="3" id="KW-1185">Reference proteome</keyword>
<evidence type="ECO:0000313" key="3">
    <source>
        <dbReference type="Proteomes" id="UP000784294"/>
    </source>
</evidence>
<gene>
    <name evidence="2" type="ORF">PXEA_LOCUS26242</name>
</gene>
<feature type="region of interest" description="Disordered" evidence="1">
    <location>
        <begin position="17"/>
        <end position="38"/>
    </location>
</feature>